<keyword evidence="2" id="KW-1185">Reference proteome</keyword>
<sequence length="281" mass="30386">MDVDHQHHSHGGDLYYTGGYTSAATHPSCSWSSSDSFPLDLSTGEMIDAVEATRGRAAPFQHQSYTGCMGATNPSCSSPTSSDSFSFDLSSGEMIDAVEVEPASRRRAASYIGVRTRPWGRFAAEIRDSTRGGARVWLGTFGTAEAAAMAYDQAALSSRGAATALNFPVERVQESLRALALGVVSTPRGTGGSPVLALKRRHCKRKRRNKTEMAMAAAAGATAKSRRRNMTEQNRFVVELEDLGADYLEELLRISDDTFQFEAPAAEFVQCGGLQYGELYM</sequence>
<dbReference type="Proteomes" id="UP001732700">
    <property type="component" value="Chromosome 4C"/>
</dbReference>
<protein>
    <submittedName>
        <fullName evidence="1">Uncharacterized protein</fullName>
    </submittedName>
</protein>
<reference evidence="1" key="1">
    <citation type="submission" date="2021-05" db="EMBL/GenBank/DDBJ databases">
        <authorList>
            <person name="Scholz U."/>
            <person name="Mascher M."/>
            <person name="Fiebig A."/>
        </authorList>
    </citation>
    <scope>NUCLEOTIDE SEQUENCE [LARGE SCALE GENOMIC DNA]</scope>
</reference>
<organism evidence="1 2">
    <name type="scientific">Avena sativa</name>
    <name type="common">Oat</name>
    <dbReference type="NCBI Taxonomy" id="4498"/>
    <lineage>
        <taxon>Eukaryota</taxon>
        <taxon>Viridiplantae</taxon>
        <taxon>Streptophyta</taxon>
        <taxon>Embryophyta</taxon>
        <taxon>Tracheophyta</taxon>
        <taxon>Spermatophyta</taxon>
        <taxon>Magnoliopsida</taxon>
        <taxon>Liliopsida</taxon>
        <taxon>Poales</taxon>
        <taxon>Poaceae</taxon>
        <taxon>BOP clade</taxon>
        <taxon>Pooideae</taxon>
        <taxon>Poodae</taxon>
        <taxon>Poeae</taxon>
        <taxon>Poeae Chloroplast Group 1 (Aveneae type)</taxon>
        <taxon>Aveninae</taxon>
        <taxon>Avena</taxon>
    </lineage>
</organism>
<reference evidence="1" key="2">
    <citation type="submission" date="2025-09" db="UniProtKB">
        <authorList>
            <consortium name="EnsemblPlants"/>
        </authorList>
    </citation>
    <scope>IDENTIFICATION</scope>
</reference>
<proteinExistence type="predicted"/>
<dbReference type="EnsemblPlants" id="AVESA.00010b.r2.4CG1254780.1">
    <property type="protein sequence ID" value="AVESA.00010b.r2.4CG1254780.1.CDS.1"/>
    <property type="gene ID" value="AVESA.00010b.r2.4CG1254780"/>
</dbReference>
<accession>A0ACD5WRS0</accession>
<name>A0ACD5WRS0_AVESA</name>
<evidence type="ECO:0000313" key="2">
    <source>
        <dbReference type="Proteomes" id="UP001732700"/>
    </source>
</evidence>
<evidence type="ECO:0000313" key="1">
    <source>
        <dbReference type="EnsemblPlants" id="AVESA.00010b.r2.4CG1254780.1.CDS.1"/>
    </source>
</evidence>